<gene>
    <name evidence="2" type="ORF">RND81_07G056600</name>
</gene>
<reference evidence="2" key="1">
    <citation type="submission" date="2024-03" db="EMBL/GenBank/DDBJ databases">
        <title>WGS assembly of Saponaria officinalis var. Norfolk2.</title>
        <authorList>
            <person name="Jenkins J."/>
            <person name="Shu S."/>
            <person name="Grimwood J."/>
            <person name="Barry K."/>
            <person name="Goodstein D."/>
            <person name="Schmutz J."/>
            <person name="Leebens-Mack J."/>
            <person name="Osbourn A."/>
        </authorList>
    </citation>
    <scope>NUCLEOTIDE SEQUENCE [LARGE SCALE GENOMIC DNA]</scope>
    <source>
        <strain evidence="2">JIC</strain>
    </source>
</reference>
<comment type="caution">
    <text evidence="2">The sequence shown here is derived from an EMBL/GenBank/DDBJ whole genome shotgun (WGS) entry which is preliminary data.</text>
</comment>
<feature type="transmembrane region" description="Helical" evidence="1">
    <location>
        <begin position="91"/>
        <end position="111"/>
    </location>
</feature>
<evidence type="ECO:0000256" key="1">
    <source>
        <dbReference type="SAM" id="Phobius"/>
    </source>
</evidence>
<dbReference type="AlphaFoldDB" id="A0AAW1JM60"/>
<evidence type="ECO:0000313" key="3">
    <source>
        <dbReference type="Proteomes" id="UP001443914"/>
    </source>
</evidence>
<protein>
    <submittedName>
        <fullName evidence="2">Uncharacterized protein</fullName>
    </submittedName>
</protein>
<sequence>MRAKLFIYSYIYTVYSFKNHCILSDYEKKCICKVYMFLMRRELFGYGYSYTIYSFKNRCILLVIKGVNNLELPSTTTQALLSPPPISHAQLSFFLFATLIYHLFKFGVVLCQNMAIDIR</sequence>
<evidence type="ECO:0000313" key="2">
    <source>
        <dbReference type="EMBL" id="KAK9705434.1"/>
    </source>
</evidence>
<dbReference type="EMBL" id="JBDFQZ010000007">
    <property type="protein sequence ID" value="KAK9705434.1"/>
    <property type="molecule type" value="Genomic_DNA"/>
</dbReference>
<keyword evidence="1" id="KW-0472">Membrane</keyword>
<keyword evidence="1" id="KW-0812">Transmembrane</keyword>
<accession>A0AAW1JM60</accession>
<organism evidence="2 3">
    <name type="scientific">Saponaria officinalis</name>
    <name type="common">Common soapwort</name>
    <name type="synonym">Lychnis saponaria</name>
    <dbReference type="NCBI Taxonomy" id="3572"/>
    <lineage>
        <taxon>Eukaryota</taxon>
        <taxon>Viridiplantae</taxon>
        <taxon>Streptophyta</taxon>
        <taxon>Embryophyta</taxon>
        <taxon>Tracheophyta</taxon>
        <taxon>Spermatophyta</taxon>
        <taxon>Magnoliopsida</taxon>
        <taxon>eudicotyledons</taxon>
        <taxon>Gunneridae</taxon>
        <taxon>Pentapetalae</taxon>
        <taxon>Caryophyllales</taxon>
        <taxon>Caryophyllaceae</taxon>
        <taxon>Caryophylleae</taxon>
        <taxon>Saponaria</taxon>
    </lineage>
</organism>
<keyword evidence="1" id="KW-1133">Transmembrane helix</keyword>
<proteinExistence type="predicted"/>
<name>A0AAW1JM60_SAPOF</name>
<keyword evidence="3" id="KW-1185">Reference proteome</keyword>
<dbReference type="Proteomes" id="UP001443914">
    <property type="component" value="Unassembled WGS sequence"/>
</dbReference>